<comment type="cofactor">
    <cofactor evidence="1">
        <name>Mg(2+)</name>
        <dbReference type="ChEBI" id="CHEBI:18420"/>
    </cofactor>
</comment>
<dbReference type="PIRSF" id="PIRSF006641">
    <property type="entry name" value="CHP00092"/>
    <property type="match status" value="1"/>
</dbReference>
<dbReference type="CDD" id="cd04867">
    <property type="entry name" value="TGS_YchF_OLA1"/>
    <property type="match status" value="1"/>
</dbReference>
<evidence type="ECO:0000313" key="8">
    <source>
        <dbReference type="Proteomes" id="UP000192569"/>
    </source>
</evidence>
<dbReference type="InterPro" id="IPR027417">
    <property type="entry name" value="P-loop_NTPase"/>
</dbReference>
<dbReference type="OrthoDB" id="9807318at2"/>
<evidence type="ECO:0000259" key="6">
    <source>
        <dbReference type="PROSITE" id="PS51880"/>
    </source>
</evidence>
<dbReference type="AlphaFoldDB" id="A0A1W1V5I6"/>
<keyword evidence="4 5" id="KW-0067">ATP-binding</keyword>
<dbReference type="PROSITE" id="PS51880">
    <property type="entry name" value="TGS"/>
    <property type="match status" value="1"/>
</dbReference>
<sequence length="360" mass="40053">MALTCGIIGLPLVGKTTLFNLLTWSQVDTSTFVGKTKTNVRTAPIPDPRLDFLASLYRPRKVTPATLEVIDVPGFTPGAGAAFLAAVREVDALIHVVRAFRREDIPHVAGEVNPARDLDTVNTELILADLELVETRLERIATSKKIKGELLAEQKALERCKFALEEERPLVEAGLTREEWQALRHIEFLTTKPMIIVVNIDEDQLKKGDYEGRAGVEAYTSARGLPVLTLCAELEAEIAELDPTDREAFLKEMGIEEPGIHRLARAIYRRLGLISFLTVGEEEVKAWTIREGTRAKEAAGKVHSDMERGFIRAEVVKFEDLLACGTMAKAREKGLVRLEGKDYVVADGDIINFRFNVHKQ</sequence>
<dbReference type="GO" id="GO:0005737">
    <property type="term" value="C:cytoplasm"/>
    <property type="evidence" value="ECO:0007669"/>
    <property type="project" value="TreeGrafter"/>
</dbReference>
<dbReference type="Gene3D" id="1.10.150.300">
    <property type="entry name" value="TGS-like domain"/>
    <property type="match status" value="1"/>
</dbReference>
<dbReference type="InterPro" id="IPR023192">
    <property type="entry name" value="TGS-like_dom_sf"/>
</dbReference>
<evidence type="ECO:0000313" key="7">
    <source>
        <dbReference type="EMBL" id="SMB88576.1"/>
    </source>
</evidence>
<dbReference type="EMBL" id="LT838272">
    <property type="protein sequence ID" value="SMB88576.1"/>
    <property type="molecule type" value="Genomic_DNA"/>
</dbReference>
<dbReference type="InterPro" id="IPR004396">
    <property type="entry name" value="ATPase_YchF/OLA1"/>
</dbReference>
<evidence type="ECO:0000256" key="4">
    <source>
        <dbReference type="ARBA" id="ARBA00022840"/>
    </source>
</evidence>
<dbReference type="STRING" id="698762.SAMN00808754_0025"/>
<dbReference type="PANTHER" id="PTHR23305">
    <property type="entry name" value="OBG GTPASE FAMILY"/>
    <property type="match status" value="1"/>
</dbReference>
<accession>A0A1W1V5I6</accession>
<dbReference type="GO" id="GO:0005524">
    <property type="term" value="F:ATP binding"/>
    <property type="evidence" value="ECO:0007669"/>
    <property type="project" value="UniProtKB-UniRule"/>
</dbReference>
<dbReference type="PANTHER" id="PTHR23305:SF18">
    <property type="entry name" value="OBG-TYPE G DOMAIN-CONTAINING PROTEIN"/>
    <property type="match status" value="1"/>
</dbReference>
<dbReference type="HAMAP" id="MF_00944">
    <property type="entry name" value="YchF_OLA1_ATPase"/>
    <property type="match status" value="1"/>
</dbReference>
<dbReference type="Pfam" id="PF06071">
    <property type="entry name" value="YchF-GTPase_C"/>
    <property type="match status" value="1"/>
</dbReference>
<organism evidence="7 8">
    <name type="scientific">Thermanaeromonas toyohensis ToBE</name>
    <dbReference type="NCBI Taxonomy" id="698762"/>
    <lineage>
        <taxon>Bacteria</taxon>
        <taxon>Bacillati</taxon>
        <taxon>Bacillota</taxon>
        <taxon>Clostridia</taxon>
        <taxon>Neomoorellales</taxon>
        <taxon>Neomoorellaceae</taxon>
        <taxon>Thermanaeromonas</taxon>
    </lineage>
</organism>
<comment type="caution">
    <text evidence="5">Lacks conserved residue(s) required for the propagation of feature annotation.</text>
</comment>
<evidence type="ECO:0000256" key="3">
    <source>
        <dbReference type="ARBA" id="ARBA00022741"/>
    </source>
</evidence>
<dbReference type="GO" id="GO:0016887">
    <property type="term" value="F:ATP hydrolysis activity"/>
    <property type="evidence" value="ECO:0007669"/>
    <property type="project" value="UniProtKB-UniRule"/>
</dbReference>
<dbReference type="NCBIfam" id="TIGR00092">
    <property type="entry name" value="redox-regulated ATPase YchF"/>
    <property type="match status" value="1"/>
</dbReference>
<dbReference type="GO" id="GO:0005525">
    <property type="term" value="F:GTP binding"/>
    <property type="evidence" value="ECO:0007669"/>
    <property type="project" value="InterPro"/>
</dbReference>
<dbReference type="InterPro" id="IPR013029">
    <property type="entry name" value="YchF_C"/>
</dbReference>
<name>A0A1W1V5I6_9FIRM</name>
<dbReference type="Proteomes" id="UP000192569">
    <property type="component" value="Chromosome I"/>
</dbReference>
<dbReference type="InterPro" id="IPR012675">
    <property type="entry name" value="Beta-grasp_dom_sf"/>
</dbReference>
<gene>
    <name evidence="5" type="primary">ychF</name>
    <name evidence="7" type="ORF">SAMN00808754_0025</name>
</gene>
<comment type="similarity">
    <text evidence="5">Belongs to the TRAFAC class OBG-HflX-like GTPase superfamily. OBG GTPase family. YchF/OLA1 subfamily.</text>
</comment>
<dbReference type="PRINTS" id="PR00326">
    <property type="entry name" value="GTP1OBG"/>
</dbReference>
<evidence type="ECO:0000256" key="2">
    <source>
        <dbReference type="ARBA" id="ARBA00022723"/>
    </source>
</evidence>
<dbReference type="FunFam" id="1.10.150.300:FF:000001">
    <property type="entry name" value="Ribosome-binding ATPase YchF"/>
    <property type="match status" value="1"/>
</dbReference>
<dbReference type="GO" id="GO:0046872">
    <property type="term" value="F:metal ion binding"/>
    <property type="evidence" value="ECO:0007669"/>
    <property type="project" value="UniProtKB-KW"/>
</dbReference>
<proteinExistence type="inferred from homology"/>
<evidence type="ECO:0000256" key="1">
    <source>
        <dbReference type="ARBA" id="ARBA00001946"/>
    </source>
</evidence>
<keyword evidence="2" id="KW-0479">Metal-binding</keyword>
<protein>
    <recommendedName>
        <fullName evidence="5">Ribosome-binding ATPase YchF</fullName>
    </recommendedName>
</protein>
<reference evidence="7 8" key="1">
    <citation type="submission" date="2017-04" db="EMBL/GenBank/DDBJ databases">
        <authorList>
            <person name="Afonso C.L."/>
            <person name="Miller P.J."/>
            <person name="Scott M.A."/>
            <person name="Spackman E."/>
            <person name="Goraichik I."/>
            <person name="Dimitrov K.M."/>
            <person name="Suarez D.L."/>
            <person name="Swayne D.E."/>
        </authorList>
    </citation>
    <scope>NUCLEOTIDE SEQUENCE [LARGE SCALE GENOMIC DNA]</scope>
    <source>
        <strain evidence="7 8">ToBE</strain>
    </source>
</reference>
<keyword evidence="8" id="KW-1185">Reference proteome</keyword>
<dbReference type="SUPFAM" id="SSF81271">
    <property type="entry name" value="TGS-like"/>
    <property type="match status" value="1"/>
</dbReference>
<dbReference type="InterPro" id="IPR006073">
    <property type="entry name" value="GTP-bd"/>
</dbReference>
<dbReference type="InterPro" id="IPR012676">
    <property type="entry name" value="TGS-like"/>
</dbReference>
<dbReference type="FunFam" id="3.10.20.30:FF:000001">
    <property type="entry name" value="Ribosome-binding ATPase YchF"/>
    <property type="match status" value="1"/>
</dbReference>
<dbReference type="Pfam" id="PF01926">
    <property type="entry name" value="MMR_HSR1"/>
    <property type="match status" value="1"/>
</dbReference>
<feature type="domain" description="TGS" evidence="6">
    <location>
        <begin position="272"/>
        <end position="355"/>
    </location>
</feature>
<dbReference type="Gene3D" id="3.10.20.30">
    <property type="match status" value="1"/>
</dbReference>
<keyword evidence="3 5" id="KW-0547">Nucleotide-binding</keyword>
<comment type="function">
    <text evidence="5">ATPase that binds to both the 70S ribosome and the 50S ribosomal subunit in a nucleotide-independent manner.</text>
</comment>
<evidence type="ECO:0000256" key="5">
    <source>
        <dbReference type="HAMAP-Rule" id="MF_00944"/>
    </source>
</evidence>
<dbReference type="SUPFAM" id="SSF52540">
    <property type="entry name" value="P-loop containing nucleoside triphosphate hydrolases"/>
    <property type="match status" value="1"/>
</dbReference>
<dbReference type="Gene3D" id="3.40.50.300">
    <property type="entry name" value="P-loop containing nucleotide triphosphate hydrolases"/>
    <property type="match status" value="1"/>
</dbReference>
<dbReference type="RefSeq" id="WP_084666967.1">
    <property type="nucleotide sequence ID" value="NZ_LT838272.1"/>
</dbReference>
<dbReference type="InterPro" id="IPR004095">
    <property type="entry name" value="TGS"/>
</dbReference>
<dbReference type="GO" id="GO:0043023">
    <property type="term" value="F:ribosomal large subunit binding"/>
    <property type="evidence" value="ECO:0007669"/>
    <property type="project" value="UniProtKB-UniRule"/>
</dbReference>